<dbReference type="PANTHER" id="PTHR44858:SF1">
    <property type="entry name" value="UDP-N-ACETYLGLUCOSAMINE--PEPTIDE N-ACETYLGLUCOSAMINYLTRANSFERASE SPINDLY-RELATED"/>
    <property type="match status" value="1"/>
</dbReference>
<dbReference type="Proteomes" id="UP000697710">
    <property type="component" value="Unassembled WGS sequence"/>
</dbReference>
<accession>A0A956M2C7</accession>
<evidence type="ECO:0000313" key="7">
    <source>
        <dbReference type="Proteomes" id="UP000697710"/>
    </source>
</evidence>
<gene>
    <name evidence="6" type="ORF">KC729_17860</name>
</gene>
<evidence type="ECO:0000256" key="2">
    <source>
        <dbReference type="ARBA" id="ARBA00022803"/>
    </source>
</evidence>
<feature type="repeat" description="TPR" evidence="3">
    <location>
        <begin position="111"/>
        <end position="144"/>
    </location>
</feature>
<dbReference type="Pfam" id="PF23914">
    <property type="entry name" value="TPR_CcmH_CycH"/>
    <property type="match status" value="1"/>
</dbReference>
<comment type="caution">
    <text evidence="6">The sequence shown here is derived from an EMBL/GenBank/DDBJ whole genome shotgun (WGS) entry which is preliminary data.</text>
</comment>
<dbReference type="InterPro" id="IPR056413">
    <property type="entry name" value="TPR_CcmH_CycH"/>
</dbReference>
<dbReference type="InterPro" id="IPR050498">
    <property type="entry name" value="Ycf3"/>
</dbReference>
<dbReference type="Pfam" id="PF13432">
    <property type="entry name" value="TPR_16"/>
    <property type="match status" value="1"/>
</dbReference>
<keyword evidence="2 3" id="KW-0802">TPR repeat</keyword>
<feature type="chain" id="PRO_5037096158" evidence="4">
    <location>
        <begin position="28"/>
        <end position="395"/>
    </location>
</feature>
<dbReference type="InterPro" id="IPR019734">
    <property type="entry name" value="TPR_rpt"/>
</dbReference>
<dbReference type="EMBL" id="JAGQHR010000745">
    <property type="protein sequence ID" value="MCA9729558.1"/>
    <property type="molecule type" value="Genomic_DNA"/>
</dbReference>
<evidence type="ECO:0000256" key="4">
    <source>
        <dbReference type="SAM" id="SignalP"/>
    </source>
</evidence>
<evidence type="ECO:0000313" key="6">
    <source>
        <dbReference type="EMBL" id="MCA9729558.1"/>
    </source>
</evidence>
<feature type="repeat" description="TPR" evidence="3">
    <location>
        <begin position="77"/>
        <end position="110"/>
    </location>
</feature>
<dbReference type="PROSITE" id="PS50005">
    <property type="entry name" value="TPR"/>
    <property type="match status" value="3"/>
</dbReference>
<protein>
    <submittedName>
        <fullName evidence="6">Tetratricopeptide repeat protein</fullName>
    </submittedName>
</protein>
<dbReference type="AlphaFoldDB" id="A0A956M2C7"/>
<keyword evidence="4" id="KW-0732">Signal</keyword>
<evidence type="ECO:0000259" key="5">
    <source>
        <dbReference type="Pfam" id="PF23914"/>
    </source>
</evidence>
<dbReference type="PROSITE" id="PS50293">
    <property type="entry name" value="TPR_REGION"/>
    <property type="match status" value="1"/>
</dbReference>
<name>A0A956M2C7_UNCEI</name>
<dbReference type="SMART" id="SM00028">
    <property type="entry name" value="TPR"/>
    <property type="match status" value="7"/>
</dbReference>
<dbReference type="PANTHER" id="PTHR44858">
    <property type="entry name" value="TETRATRICOPEPTIDE REPEAT PROTEIN 6"/>
    <property type="match status" value="1"/>
</dbReference>
<keyword evidence="1" id="KW-0677">Repeat</keyword>
<proteinExistence type="predicted"/>
<reference evidence="6" key="2">
    <citation type="journal article" date="2021" name="Microbiome">
        <title>Successional dynamics and alternative stable states in a saline activated sludge microbial community over 9 years.</title>
        <authorList>
            <person name="Wang Y."/>
            <person name="Ye J."/>
            <person name="Ju F."/>
            <person name="Liu L."/>
            <person name="Boyd J.A."/>
            <person name="Deng Y."/>
            <person name="Parks D.H."/>
            <person name="Jiang X."/>
            <person name="Yin X."/>
            <person name="Woodcroft B.J."/>
            <person name="Tyson G.W."/>
            <person name="Hugenholtz P."/>
            <person name="Polz M.F."/>
            <person name="Zhang T."/>
        </authorList>
    </citation>
    <scope>NUCLEOTIDE SEQUENCE</scope>
    <source>
        <strain evidence="6">HKST-UBA01</strain>
    </source>
</reference>
<evidence type="ECO:0000256" key="3">
    <source>
        <dbReference type="PROSITE-ProRule" id="PRU00339"/>
    </source>
</evidence>
<dbReference type="Gene3D" id="1.25.40.10">
    <property type="entry name" value="Tetratricopeptide repeat domain"/>
    <property type="match status" value="3"/>
</dbReference>
<organism evidence="6 7">
    <name type="scientific">Eiseniibacteriota bacterium</name>
    <dbReference type="NCBI Taxonomy" id="2212470"/>
    <lineage>
        <taxon>Bacteria</taxon>
        <taxon>Candidatus Eiseniibacteriota</taxon>
    </lineage>
</organism>
<feature type="domain" description="Cytochrome c-type biogenesis protein H TPR" evidence="5">
    <location>
        <begin position="74"/>
        <end position="171"/>
    </location>
</feature>
<evidence type="ECO:0000256" key="1">
    <source>
        <dbReference type="ARBA" id="ARBA00022737"/>
    </source>
</evidence>
<feature type="repeat" description="TPR" evidence="3">
    <location>
        <begin position="145"/>
        <end position="178"/>
    </location>
</feature>
<dbReference type="InterPro" id="IPR011990">
    <property type="entry name" value="TPR-like_helical_dom_sf"/>
</dbReference>
<dbReference type="SUPFAM" id="SSF48452">
    <property type="entry name" value="TPR-like"/>
    <property type="match status" value="2"/>
</dbReference>
<feature type="signal peptide" evidence="4">
    <location>
        <begin position="1"/>
        <end position="27"/>
    </location>
</feature>
<sequence length="395" mass="44587">MRTRTLWPMAVCLAAAWSVAVSAPAVAKDKKKEAKVFDPKELCDRQYASGLEFKKNSRFIDAKDAFVAVTEACPDYLNAYLQLGNIALQLREYDDAVKHYDKALALDPANGEVQEALAYAFTATGKLDEAEDKYLKLLESDPTRVGAIQNLAFNYEKQGKTTEAIELYSRAMEIDTTLVPALEDKLSQIYLNQKEYLQALYYLQHMRERNPEDLEILRKIAYFHYKVKDYAGAIPLYEELIAKAGDSANALNDHKLIAFCLRKVENFQDAVEHYEFILAAEPNDMNNYYQFGNMLVDIGRLDRAEQIGRKGLAQNSGWGCLHYLLGEVMEKRASAAQEAKNWDAGRDLYKKAQGEFQLAVGDSQCGGNAAKQVDRQAQLIDRLNKLQEKSEQSGD</sequence>
<reference evidence="6" key="1">
    <citation type="submission" date="2020-04" db="EMBL/GenBank/DDBJ databases">
        <authorList>
            <person name="Zhang T."/>
        </authorList>
    </citation>
    <scope>NUCLEOTIDE SEQUENCE</scope>
    <source>
        <strain evidence="6">HKST-UBA01</strain>
    </source>
</reference>